<keyword evidence="1" id="KW-0812">Transmembrane</keyword>
<dbReference type="Proteomes" id="UP000180254">
    <property type="component" value="Unassembled WGS sequence"/>
</dbReference>
<feature type="transmembrane region" description="Helical" evidence="1">
    <location>
        <begin position="18"/>
        <end position="36"/>
    </location>
</feature>
<keyword evidence="3" id="KW-1185">Reference proteome</keyword>
<gene>
    <name evidence="2" type="ORF">EUAN_00050</name>
</gene>
<evidence type="ECO:0000313" key="3">
    <source>
        <dbReference type="Proteomes" id="UP000180254"/>
    </source>
</evidence>
<comment type="caution">
    <text evidence="2">The sequence shown here is derived from an EMBL/GenBank/DDBJ whole genome shotgun (WGS) entry which is preliminary data.</text>
</comment>
<dbReference type="STRING" id="39480.EUAN_00050"/>
<evidence type="ECO:0000313" key="2">
    <source>
        <dbReference type="EMBL" id="OHW63143.1"/>
    </source>
</evidence>
<sequence>MPPPLNIMGVSTLNTKKVGKITLALTLIFLGVVLLFRTRIDVLEILEVYIPAALIVLGLEILVSKAYYEKKGYQVKADIGSIVLTVMIALVVGGVLFTFRIFEGNMMNIDMPNLNIINEARYRYGREVDGSIESEVGSKLKLDTAYSDVEVLRADGETVKIEGRVNYRYNDEGSSNLKLEDFVSVRKNGDTLEISYNKREIEKLQEIGIEDISYRVYVPEGVEAISTDVSYSSLSLRDLKLKSSETKANYGELYISNLDGDYSVSGNYTDISIDGVQGNVEANSNYGDMEVKNVSGKIVSKVTYSDLDIYNSKATQAGLKVDGSYSDISIDLPSSQTGKFDVKVKFGELDMGKFKGVPGLNISGERAEGRVGNTEIPIEVNMEMGDINFE</sequence>
<keyword evidence="1" id="KW-0472">Membrane</keyword>
<reference evidence="2 3" key="1">
    <citation type="submission" date="2016-09" db="EMBL/GenBank/DDBJ databases">
        <title>Genome sequence of Eubacterium angustum.</title>
        <authorList>
            <person name="Poehlein A."/>
            <person name="Daniel R."/>
        </authorList>
    </citation>
    <scope>NUCLEOTIDE SEQUENCE [LARGE SCALE GENOMIC DNA]</scope>
    <source>
        <strain evidence="2 3">DSM 1989</strain>
    </source>
</reference>
<dbReference type="OrthoDB" id="1707123at2"/>
<evidence type="ECO:0000256" key="1">
    <source>
        <dbReference type="SAM" id="Phobius"/>
    </source>
</evidence>
<protein>
    <submittedName>
        <fullName evidence="2">Uncharacterized protein</fullName>
    </submittedName>
</protein>
<organism evidence="2 3">
    <name type="scientific">Andreesenia angusta</name>
    <dbReference type="NCBI Taxonomy" id="39480"/>
    <lineage>
        <taxon>Bacteria</taxon>
        <taxon>Bacillati</taxon>
        <taxon>Bacillota</taxon>
        <taxon>Tissierellia</taxon>
        <taxon>Tissierellales</taxon>
        <taxon>Gottschalkiaceae</taxon>
        <taxon>Andreesenia</taxon>
    </lineage>
</organism>
<dbReference type="EMBL" id="MKIE01000001">
    <property type="protein sequence ID" value="OHW63143.1"/>
    <property type="molecule type" value="Genomic_DNA"/>
</dbReference>
<feature type="transmembrane region" description="Helical" evidence="1">
    <location>
        <begin position="48"/>
        <end position="67"/>
    </location>
</feature>
<feature type="transmembrane region" description="Helical" evidence="1">
    <location>
        <begin position="79"/>
        <end position="102"/>
    </location>
</feature>
<keyword evidence="1" id="KW-1133">Transmembrane helix</keyword>
<name>A0A1S1V955_9FIRM</name>
<proteinExistence type="predicted"/>
<dbReference type="AlphaFoldDB" id="A0A1S1V955"/>
<accession>A0A1S1V955</accession>